<protein>
    <submittedName>
        <fullName evidence="5">DJ-1/PfpI family protein</fullName>
    </submittedName>
</protein>
<keyword evidence="1" id="KW-0346">Stress response</keyword>
<dbReference type="InterPro" id="IPR050325">
    <property type="entry name" value="Prot/Nucl_acid_deglycase"/>
</dbReference>
<evidence type="ECO:0000256" key="1">
    <source>
        <dbReference type="ARBA" id="ARBA00023016"/>
    </source>
</evidence>
<evidence type="ECO:0000256" key="2">
    <source>
        <dbReference type="ARBA" id="ARBA00023239"/>
    </source>
</evidence>
<evidence type="ECO:0000256" key="3">
    <source>
        <dbReference type="ARBA" id="ARBA00038493"/>
    </source>
</evidence>
<feature type="domain" description="DJ-1/PfpI" evidence="4">
    <location>
        <begin position="26"/>
        <end position="218"/>
    </location>
</feature>
<dbReference type="InterPro" id="IPR029062">
    <property type="entry name" value="Class_I_gatase-like"/>
</dbReference>
<dbReference type="PANTHER" id="PTHR48094">
    <property type="entry name" value="PROTEIN/NUCLEIC ACID DEGLYCASE DJ-1-RELATED"/>
    <property type="match status" value="1"/>
</dbReference>
<proteinExistence type="inferred from homology"/>
<dbReference type="PANTHER" id="PTHR48094:SF11">
    <property type="entry name" value="GLUTATHIONE-INDEPENDENT GLYOXALASE HSP31-RELATED"/>
    <property type="match status" value="1"/>
</dbReference>
<keyword evidence="6" id="KW-1185">Reference proteome</keyword>
<dbReference type="RefSeq" id="WP_004368733.1">
    <property type="nucleotide sequence ID" value="NZ_GL833119.1"/>
</dbReference>
<sequence>MDKILFVVTSHDKKGDTGEPTGYFLAEVTHPWDVLVNAGYEIDFVSPKGGNAPVDGFDLTDAVNKKFWENTKYHDKITHTMKPSEVNPADYKAIFYAGGQGTMWDFADNEELAKIGQQIYENGGIVSAVCHGPSGLLNIKLKNGDYLIKDKKICSFTNAEEVAVGTEKVVPYLLEDAIVGRGAIFMRRAPWGDCTVSDNRVITGQNPQSAHSVGEAVLAELKK</sequence>
<dbReference type="Proteomes" id="UP000005580">
    <property type="component" value="Unassembled WGS sequence"/>
</dbReference>
<dbReference type="GO" id="GO:0019243">
    <property type="term" value="P:methylglyoxal catabolic process to D-lactate via S-lactoyl-glutathione"/>
    <property type="evidence" value="ECO:0007669"/>
    <property type="project" value="TreeGrafter"/>
</dbReference>
<accession>E7RLT6</accession>
<comment type="caution">
    <text evidence="5">The sequence shown here is derived from an EMBL/GenBank/DDBJ whole genome shotgun (WGS) entry which is preliminary data.</text>
</comment>
<dbReference type="SUPFAM" id="SSF52317">
    <property type="entry name" value="Class I glutamine amidotransferase-like"/>
    <property type="match status" value="1"/>
</dbReference>
<reference evidence="5" key="1">
    <citation type="submission" date="2011-01" db="EMBL/GenBank/DDBJ databases">
        <authorList>
            <person name="Muzny D."/>
            <person name="Qin X."/>
            <person name="Buhay C."/>
            <person name="Dugan-Rocha S."/>
            <person name="Ding Y."/>
            <person name="Chen G."/>
            <person name="Hawes A."/>
            <person name="Holder M."/>
            <person name="Jhangiani S."/>
            <person name="Johnson A."/>
            <person name="Khan Z."/>
            <person name="Li Z."/>
            <person name="Liu W."/>
            <person name="Liu X."/>
            <person name="Perez L."/>
            <person name="Shen H."/>
            <person name="Wang Q."/>
            <person name="Watt J."/>
            <person name="Xi L."/>
            <person name="Xin Y."/>
            <person name="Zhou J."/>
            <person name="Deng J."/>
            <person name="Jiang H."/>
            <person name="Liu Y."/>
            <person name="Qu J."/>
            <person name="Song X.-Z."/>
            <person name="Zhang L."/>
            <person name="Villasana D."/>
            <person name="Johnson A."/>
            <person name="Liu J."/>
            <person name="Liyanage D."/>
            <person name="Lorensuhewa L."/>
            <person name="Robinson T."/>
            <person name="Song A."/>
            <person name="Song B.-B."/>
            <person name="Dinh H."/>
            <person name="Thornton R."/>
            <person name="Coyle M."/>
            <person name="Francisco L."/>
            <person name="Jackson L."/>
            <person name="Javaid M."/>
            <person name="Korchina V."/>
            <person name="Kovar C."/>
            <person name="Mata R."/>
            <person name="Mathew T."/>
            <person name="Ngo R."/>
            <person name="Nguyen L."/>
            <person name="Nguyen N."/>
            <person name="Okwuonu G."/>
            <person name="Ongeri F."/>
            <person name="Pham C."/>
            <person name="Simmons D."/>
            <person name="Wilczek-Boney K."/>
            <person name="Hale W."/>
            <person name="Jakkamsetti A."/>
            <person name="Pham P."/>
            <person name="Ruth R."/>
            <person name="San Lucas F."/>
            <person name="Warren J."/>
            <person name="Zhang J."/>
            <person name="Zhao Z."/>
            <person name="Zhou C."/>
            <person name="Zhu D."/>
            <person name="Lee S."/>
            <person name="Bess C."/>
            <person name="Blankenburg K."/>
            <person name="Forbes L."/>
            <person name="Fu Q."/>
            <person name="Gubbala S."/>
            <person name="Hirani K."/>
            <person name="Jayaseelan J.C."/>
            <person name="Lara F."/>
            <person name="Munidasa M."/>
            <person name="Palculict T."/>
            <person name="Patil S."/>
            <person name="Pu L.-L."/>
            <person name="Saada N."/>
            <person name="Tang L."/>
            <person name="Weissenberger G."/>
            <person name="Zhu Y."/>
            <person name="Hemphill L."/>
            <person name="Shang Y."/>
            <person name="Youmans B."/>
            <person name="Ayvaz T."/>
            <person name="Ross M."/>
            <person name="Santibanez J."/>
            <person name="Aqrawi P."/>
            <person name="Gross S."/>
            <person name="Joshi V."/>
            <person name="Fowler G."/>
            <person name="Nazareth L."/>
            <person name="Reid J."/>
            <person name="Worley K."/>
            <person name="Petrosino J."/>
            <person name="Highlander S."/>
            <person name="Gibbs R."/>
        </authorList>
    </citation>
    <scope>NUCLEOTIDE SEQUENCE [LARGE SCALE GENOMIC DNA]</scope>
    <source>
        <strain evidence="5">ATCC 33269</strain>
    </source>
</reference>
<name>E7RLT6_9BACT</name>
<evidence type="ECO:0000259" key="4">
    <source>
        <dbReference type="Pfam" id="PF01965"/>
    </source>
</evidence>
<dbReference type="Pfam" id="PF01965">
    <property type="entry name" value="DJ-1_PfpI"/>
    <property type="match status" value="1"/>
</dbReference>
<organism evidence="5 6">
    <name type="scientific">Hoylesella oralis ATCC 33269</name>
    <dbReference type="NCBI Taxonomy" id="873533"/>
    <lineage>
        <taxon>Bacteria</taxon>
        <taxon>Pseudomonadati</taxon>
        <taxon>Bacteroidota</taxon>
        <taxon>Bacteroidia</taxon>
        <taxon>Bacteroidales</taxon>
        <taxon>Prevotellaceae</taxon>
        <taxon>Hoylesella</taxon>
    </lineage>
</organism>
<evidence type="ECO:0000313" key="5">
    <source>
        <dbReference type="EMBL" id="EFZ37717.1"/>
    </source>
</evidence>
<dbReference type="EMBL" id="AEPE02000002">
    <property type="protein sequence ID" value="EFZ37717.1"/>
    <property type="molecule type" value="Genomic_DNA"/>
</dbReference>
<gene>
    <name evidence="5" type="primary">thiJ</name>
    <name evidence="5" type="ORF">HMPREF0663_10086</name>
</gene>
<dbReference type="HOGENOM" id="CLU_070319_1_0_10"/>
<dbReference type="CDD" id="cd03141">
    <property type="entry name" value="GATase1_Hsp31_like"/>
    <property type="match status" value="1"/>
</dbReference>
<dbReference type="GO" id="GO:0019172">
    <property type="term" value="F:glyoxalase III activity"/>
    <property type="evidence" value="ECO:0007669"/>
    <property type="project" value="TreeGrafter"/>
</dbReference>
<dbReference type="eggNOG" id="COG0693">
    <property type="taxonomic scope" value="Bacteria"/>
</dbReference>
<keyword evidence="2" id="KW-0456">Lyase</keyword>
<comment type="similarity">
    <text evidence="3">Belongs to the peptidase C56 family. HSP31-like subfamily.</text>
</comment>
<evidence type="ECO:0000313" key="6">
    <source>
        <dbReference type="Proteomes" id="UP000005580"/>
    </source>
</evidence>
<dbReference type="GO" id="GO:0005737">
    <property type="term" value="C:cytoplasm"/>
    <property type="evidence" value="ECO:0007669"/>
    <property type="project" value="TreeGrafter"/>
</dbReference>
<dbReference type="Gene3D" id="3.40.50.880">
    <property type="match status" value="1"/>
</dbReference>
<dbReference type="AlphaFoldDB" id="E7RLT6"/>
<dbReference type="STRING" id="28134.SAMN05444288_0753"/>
<dbReference type="InterPro" id="IPR002818">
    <property type="entry name" value="DJ-1/PfpI"/>
</dbReference>